<dbReference type="Pfam" id="PF22029">
    <property type="entry name" value="PhyR_sigma2"/>
    <property type="match status" value="1"/>
</dbReference>
<dbReference type="PANTHER" id="PTHR43133:SF25">
    <property type="entry name" value="RNA POLYMERASE SIGMA FACTOR RFAY-RELATED"/>
    <property type="match status" value="1"/>
</dbReference>
<evidence type="ECO:0000259" key="6">
    <source>
        <dbReference type="Pfam" id="PF22029"/>
    </source>
</evidence>
<evidence type="ECO:0000256" key="4">
    <source>
        <dbReference type="ARBA" id="ARBA00023163"/>
    </source>
</evidence>
<organism evidence="7 8">
    <name type="scientific">Rhodomicrobium vannielii (strain ATCC 17100 / DSM 162 / LMG 4299 / NCIMB 10020 / ATH 3.1.1)</name>
    <dbReference type="NCBI Taxonomy" id="648757"/>
    <lineage>
        <taxon>Bacteria</taxon>
        <taxon>Pseudomonadati</taxon>
        <taxon>Pseudomonadota</taxon>
        <taxon>Alphaproteobacteria</taxon>
        <taxon>Hyphomicrobiales</taxon>
        <taxon>Hyphomicrobiaceae</taxon>
        <taxon>Rhodomicrobium</taxon>
    </lineage>
</organism>
<dbReference type="NCBIfam" id="TIGR02937">
    <property type="entry name" value="sigma70-ECF"/>
    <property type="match status" value="1"/>
</dbReference>
<evidence type="ECO:0000313" key="7">
    <source>
        <dbReference type="EMBL" id="ADP71926.1"/>
    </source>
</evidence>
<dbReference type="InterPro" id="IPR013325">
    <property type="entry name" value="RNA_pol_sigma_r2"/>
</dbReference>
<dbReference type="InterPro" id="IPR036388">
    <property type="entry name" value="WH-like_DNA-bd_sf"/>
</dbReference>
<keyword evidence="8" id="KW-1185">Reference proteome</keyword>
<dbReference type="Proteomes" id="UP000001399">
    <property type="component" value="Chromosome"/>
</dbReference>
<keyword evidence="4" id="KW-0804">Transcription</keyword>
<sequence>MPDNRDVTTDTIAAMKAEIPRLRRFARYMTRDADYSDDLVQECLARAIANIGSWQPGTNLRAWLFVILKNVFRNDKRRAQHDIAYRNGLERDAPLYSAPQQLNHLVLSEVQNAFLDLTEDHREVLMLIAVEGLRYEEAASVLNISVGTVKSRLSRARNALRAAIDVPAANQHQE</sequence>
<dbReference type="InterPro" id="IPR013324">
    <property type="entry name" value="RNA_pol_sigma_r3/r4-like"/>
</dbReference>
<evidence type="ECO:0000313" key="8">
    <source>
        <dbReference type="Proteomes" id="UP000001399"/>
    </source>
</evidence>
<dbReference type="STRING" id="648757.Rvan_2715"/>
<evidence type="ECO:0000256" key="2">
    <source>
        <dbReference type="ARBA" id="ARBA00023015"/>
    </source>
</evidence>
<gene>
    <name evidence="7" type="ordered locus">Rvan_2715</name>
</gene>
<dbReference type="InterPro" id="IPR013249">
    <property type="entry name" value="RNA_pol_sigma70_r4_t2"/>
</dbReference>
<protein>
    <submittedName>
        <fullName evidence="7">RNA polymerase, sigma-24 subunit, ECF subfamily</fullName>
    </submittedName>
</protein>
<dbReference type="AlphaFoldDB" id="E3I800"/>
<dbReference type="InterPro" id="IPR039425">
    <property type="entry name" value="RNA_pol_sigma-70-like"/>
</dbReference>
<comment type="similarity">
    <text evidence="1">Belongs to the sigma-70 factor family. ECF subfamily.</text>
</comment>
<evidence type="ECO:0000259" key="5">
    <source>
        <dbReference type="Pfam" id="PF08281"/>
    </source>
</evidence>
<dbReference type="GO" id="GO:0006352">
    <property type="term" value="P:DNA-templated transcription initiation"/>
    <property type="evidence" value="ECO:0007669"/>
    <property type="project" value="InterPro"/>
</dbReference>
<dbReference type="eggNOG" id="COG1595">
    <property type="taxonomic scope" value="Bacteria"/>
</dbReference>
<dbReference type="RefSeq" id="WP_013420301.1">
    <property type="nucleotide sequence ID" value="NC_014664.1"/>
</dbReference>
<feature type="domain" description="RNA polymerase sigma factor 70 region 4 type 2" evidence="5">
    <location>
        <begin position="109"/>
        <end position="160"/>
    </location>
</feature>
<dbReference type="Gene3D" id="1.10.1740.10">
    <property type="match status" value="1"/>
</dbReference>
<reference evidence="8" key="1">
    <citation type="journal article" date="2011" name="J. Bacteriol.">
        <title>Genome sequences of eight morphologically diverse alphaproteobacteria.</title>
        <authorList>
            <consortium name="US DOE Joint Genome Institute"/>
            <person name="Brown P.J."/>
            <person name="Kysela D.T."/>
            <person name="Buechlein A."/>
            <person name="Hemmerich C."/>
            <person name="Brun Y.V."/>
        </authorList>
    </citation>
    <scope>NUCLEOTIDE SEQUENCE [LARGE SCALE GENOMIC DNA]</scope>
    <source>
        <strain evidence="8">ATCC 17100 / ATH 3.1.1 / DSM 162 / LMG 4299</strain>
    </source>
</reference>
<dbReference type="EMBL" id="CP002292">
    <property type="protein sequence ID" value="ADP71926.1"/>
    <property type="molecule type" value="Genomic_DNA"/>
</dbReference>
<accession>E3I800</accession>
<dbReference type="Pfam" id="PF08281">
    <property type="entry name" value="Sigma70_r4_2"/>
    <property type="match status" value="1"/>
</dbReference>
<feature type="domain" description="PhyR sigma2" evidence="6">
    <location>
        <begin position="16"/>
        <end position="68"/>
    </location>
</feature>
<evidence type="ECO:0000256" key="1">
    <source>
        <dbReference type="ARBA" id="ARBA00010641"/>
    </source>
</evidence>
<dbReference type="CDD" id="cd06171">
    <property type="entry name" value="Sigma70_r4"/>
    <property type="match status" value="1"/>
</dbReference>
<name>E3I800_RHOVT</name>
<dbReference type="Gene3D" id="1.10.10.10">
    <property type="entry name" value="Winged helix-like DNA-binding domain superfamily/Winged helix DNA-binding domain"/>
    <property type="match status" value="1"/>
</dbReference>
<dbReference type="PANTHER" id="PTHR43133">
    <property type="entry name" value="RNA POLYMERASE ECF-TYPE SIGMA FACTO"/>
    <property type="match status" value="1"/>
</dbReference>
<dbReference type="GO" id="GO:0003677">
    <property type="term" value="F:DNA binding"/>
    <property type="evidence" value="ECO:0007669"/>
    <property type="project" value="InterPro"/>
</dbReference>
<keyword evidence="3" id="KW-0731">Sigma factor</keyword>
<proteinExistence type="inferred from homology"/>
<dbReference type="InterPro" id="IPR014284">
    <property type="entry name" value="RNA_pol_sigma-70_dom"/>
</dbReference>
<keyword evidence="2" id="KW-0805">Transcription regulation</keyword>
<dbReference type="SUPFAM" id="SSF88946">
    <property type="entry name" value="Sigma2 domain of RNA polymerase sigma factors"/>
    <property type="match status" value="1"/>
</dbReference>
<dbReference type="SUPFAM" id="SSF88659">
    <property type="entry name" value="Sigma3 and sigma4 domains of RNA polymerase sigma factors"/>
    <property type="match status" value="1"/>
</dbReference>
<dbReference type="HOGENOM" id="CLU_047691_1_4_5"/>
<dbReference type="InterPro" id="IPR053866">
    <property type="entry name" value="PhyR_sigma2"/>
</dbReference>
<evidence type="ECO:0000256" key="3">
    <source>
        <dbReference type="ARBA" id="ARBA00023082"/>
    </source>
</evidence>
<dbReference type="KEGG" id="rva:Rvan_2715"/>
<dbReference type="GO" id="GO:0016987">
    <property type="term" value="F:sigma factor activity"/>
    <property type="evidence" value="ECO:0007669"/>
    <property type="project" value="UniProtKB-KW"/>
</dbReference>